<sequence length="421" mass="41909">MAATTLFGLIGALPAAADPVGTDEPGTASEAKTAWEESQRQAEISAEALNGAKQAKADADAASKKAAAAQVAAEKAAGTAKTTAEKAAATAKSYQSDLDQFASATFRGARTGTMSLLLTADSAEDFLDQATAVERVAADTHATMDTALQAKADAATESTKAASAAVTATQAATEAATAAEAATKAETEAAAKKTAMDTAVSDAKALYDKLSEEERLAAERAAEQARRESEARAAALAAQQAAAEEAAAREAAAAAAAAPSTSAAAEADTLVAPASEAPVSEAAPPAEEPAPTTEAAAPPAVSGGDQLGQIAAQAALTKVGAGYCYACDGPDAFDCSGLTTWAWGQAGIGIPRASYLQAELPSVPLDQLQPGDLVTYYSPVSHVAIYVGDGMVVSAATYSVGVVLVPVDGAGPNPTGHRVPR</sequence>
<evidence type="ECO:0000256" key="1">
    <source>
        <dbReference type="ARBA" id="ARBA00007074"/>
    </source>
</evidence>
<protein>
    <recommendedName>
        <fullName evidence="7">NlpC/P60 domain-containing protein</fullName>
    </recommendedName>
</protein>
<comment type="similarity">
    <text evidence="1">Belongs to the peptidase C40 family.</text>
</comment>
<organism evidence="8 9">
    <name type="scientific">Nakamurella alba</name>
    <dbReference type="NCBI Taxonomy" id="2665158"/>
    <lineage>
        <taxon>Bacteria</taxon>
        <taxon>Bacillati</taxon>
        <taxon>Actinomycetota</taxon>
        <taxon>Actinomycetes</taxon>
        <taxon>Nakamurellales</taxon>
        <taxon>Nakamurellaceae</taxon>
        <taxon>Nakamurella</taxon>
    </lineage>
</organism>
<evidence type="ECO:0000256" key="4">
    <source>
        <dbReference type="ARBA" id="ARBA00022807"/>
    </source>
</evidence>
<dbReference type="InterPro" id="IPR000064">
    <property type="entry name" value="NLP_P60_dom"/>
</dbReference>
<evidence type="ECO:0000259" key="7">
    <source>
        <dbReference type="PROSITE" id="PS51935"/>
    </source>
</evidence>
<evidence type="ECO:0000256" key="6">
    <source>
        <dbReference type="SAM" id="SignalP"/>
    </source>
</evidence>
<dbReference type="EMBL" id="WLYK01000005">
    <property type="protein sequence ID" value="MTD15273.1"/>
    <property type="molecule type" value="Genomic_DNA"/>
</dbReference>
<evidence type="ECO:0000256" key="2">
    <source>
        <dbReference type="ARBA" id="ARBA00022670"/>
    </source>
</evidence>
<feature type="region of interest" description="Disordered" evidence="5">
    <location>
        <begin position="266"/>
        <end position="302"/>
    </location>
</feature>
<evidence type="ECO:0000256" key="5">
    <source>
        <dbReference type="SAM" id="MobiDB-lite"/>
    </source>
</evidence>
<comment type="caution">
    <text evidence="8">The sequence shown here is derived from an EMBL/GenBank/DDBJ whole genome shotgun (WGS) entry which is preliminary data.</text>
</comment>
<keyword evidence="2" id="KW-0645">Protease</keyword>
<dbReference type="Pfam" id="PF00877">
    <property type="entry name" value="NLPC_P60"/>
    <property type="match status" value="1"/>
</dbReference>
<evidence type="ECO:0000313" key="8">
    <source>
        <dbReference type="EMBL" id="MTD15273.1"/>
    </source>
</evidence>
<dbReference type="GO" id="GO:0006508">
    <property type="term" value="P:proteolysis"/>
    <property type="evidence" value="ECO:0007669"/>
    <property type="project" value="UniProtKB-KW"/>
</dbReference>
<dbReference type="SUPFAM" id="SSF54001">
    <property type="entry name" value="Cysteine proteinases"/>
    <property type="match status" value="1"/>
</dbReference>
<dbReference type="RefSeq" id="WP_154769220.1">
    <property type="nucleotide sequence ID" value="NZ_WLYK01000005.1"/>
</dbReference>
<feature type="domain" description="NlpC/P60" evidence="7">
    <location>
        <begin position="305"/>
        <end position="421"/>
    </location>
</feature>
<dbReference type="PANTHER" id="PTHR47053:SF1">
    <property type="entry name" value="MUREIN DD-ENDOPEPTIDASE MEPH-RELATED"/>
    <property type="match status" value="1"/>
</dbReference>
<dbReference type="PANTHER" id="PTHR47053">
    <property type="entry name" value="MUREIN DD-ENDOPEPTIDASE MEPH-RELATED"/>
    <property type="match status" value="1"/>
</dbReference>
<feature type="chain" id="PRO_5029908761" description="NlpC/P60 domain-containing protein" evidence="6">
    <location>
        <begin position="18"/>
        <end position="421"/>
    </location>
</feature>
<reference evidence="8 9" key="1">
    <citation type="submission" date="2019-11" db="EMBL/GenBank/DDBJ databases">
        <authorList>
            <person name="Jiang L.-Q."/>
        </authorList>
    </citation>
    <scope>NUCLEOTIDE SEQUENCE [LARGE SCALE GENOMIC DNA]</scope>
    <source>
        <strain evidence="8 9">YIM 132087</strain>
    </source>
</reference>
<name>A0A7K1FPV2_9ACTN</name>
<proteinExistence type="inferred from homology"/>
<dbReference type="PROSITE" id="PS51935">
    <property type="entry name" value="NLPC_P60"/>
    <property type="match status" value="1"/>
</dbReference>
<dbReference type="Gene3D" id="3.90.1720.10">
    <property type="entry name" value="endopeptidase domain like (from Nostoc punctiforme)"/>
    <property type="match status" value="1"/>
</dbReference>
<keyword evidence="6" id="KW-0732">Signal</keyword>
<dbReference type="Proteomes" id="UP000460221">
    <property type="component" value="Unassembled WGS sequence"/>
</dbReference>
<gene>
    <name evidence="8" type="ORF">GIS00_15125</name>
</gene>
<dbReference type="AlphaFoldDB" id="A0A7K1FPV2"/>
<feature type="signal peptide" evidence="6">
    <location>
        <begin position="1"/>
        <end position="17"/>
    </location>
</feature>
<accession>A0A7K1FPV2</accession>
<keyword evidence="9" id="KW-1185">Reference proteome</keyword>
<dbReference type="InterPro" id="IPR038765">
    <property type="entry name" value="Papain-like_cys_pep_sf"/>
</dbReference>
<evidence type="ECO:0000256" key="3">
    <source>
        <dbReference type="ARBA" id="ARBA00022801"/>
    </source>
</evidence>
<feature type="region of interest" description="Disordered" evidence="5">
    <location>
        <begin position="17"/>
        <end position="42"/>
    </location>
</feature>
<keyword evidence="3" id="KW-0378">Hydrolase</keyword>
<dbReference type="InterPro" id="IPR051202">
    <property type="entry name" value="Peptidase_C40"/>
</dbReference>
<evidence type="ECO:0000313" key="9">
    <source>
        <dbReference type="Proteomes" id="UP000460221"/>
    </source>
</evidence>
<dbReference type="GO" id="GO:0008234">
    <property type="term" value="F:cysteine-type peptidase activity"/>
    <property type="evidence" value="ECO:0007669"/>
    <property type="project" value="UniProtKB-KW"/>
</dbReference>
<keyword evidence="4" id="KW-0788">Thiol protease</keyword>